<dbReference type="Proteomes" id="UP000075884">
    <property type="component" value="Unassembled WGS sequence"/>
</dbReference>
<keyword evidence="2" id="KW-1185">Reference proteome</keyword>
<name>A0A182NX65_9DIPT</name>
<organism evidence="1 2">
    <name type="scientific">Anopheles dirus</name>
    <dbReference type="NCBI Taxonomy" id="7168"/>
    <lineage>
        <taxon>Eukaryota</taxon>
        <taxon>Metazoa</taxon>
        <taxon>Ecdysozoa</taxon>
        <taxon>Arthropoda</taxon>
        <taxon>Hexapoda</taxon>
        <taxon>Insecta</taxon>
        <taxon>Pterygota</taxon>
        <taxon>Neoptera</taxon>
        <taxon>Endopterygota</taxon>
        <taxon>Diptera</taxon>
        <taxon>Nematocera</taxon>
        <taxon>Culicoidea</taxon>
        <taxon>Culicidae</taxon>
        <taxon>Anophelinae</taxon>
        <taxon>Anopheles</taxon>
    </lineage>
</organism>
<reference evidence="1" key="2">
    <citation type="submission" date="2020-05" db="UniProtKB">
        <authorList>
            <consortium name="EnsemblMetazoa"/>
        </authorList>
    </citation>
    <scope>IDENTIFICATION</scope>
    <source>
        <strain evidence="1">WRAIR2</strain>
    </source>
</reference>
<protein>
    <submittedName>
        <fullName evidence="1">Uncharacterized protein</fullName>
    </submittedName>
</protein>
<dbReference type="InterPro" id="IPR040346">
    <property type="entry name" value="GEX1/Brambleberry"/>
</dbReference>
<dbReference type="PANTHER" id="PTHR33538">
    <property type="entry name" value="PROTEIN GAMETE EXPRESSED 1"/>
    <property type="match status" value="1"/>
</dbReference>
<dbReference type="PANTHER" id="PTHR33538:SF2">
    <property type="entry name" value="PROTEIN GAMETE EXPRESSED 1"/>
    <property type="match status" value="1"/>
</dbReference>
<dbReference type="EnsemblMetazoa" id="ADIR014456-RA">
    <property type="protein sequence ID" value="ADIR014456-PA"/>
    <property type="gene ID" value="ADIR014456"/>
</dbReference>
<evidence type="ECO:0000313" key="1">
    <source>
        <dbReference type="EnsemblMetazoa" id="ADIR014456-PA"/>
    </source>
</evidence>
<dbReference type="AlphaFoldDB" id="A0A182NX65"/>
<dbReference type="STRING" id="7168.A0A182NX65"/>
<dbReference type="VEuPathDB" id="VectorBase:ADIR014456"/>
<evidence type="ECO:0000313" key="2">
    <source>
        <dbReference type="Proteomes" id="UP000075884"/>
    </source>
</evidence>
<reference evidence="2" key="1">
    <citation type="submission" date="2013-03" db="EMBL/GenBank/DDBJ databases">
        <title>The Genome Sequence of Anopheles dirus WRAIR2.</title>
        <authorList>
            <consortium name="The Broad Institute Genomics Platform"/>
            <person name="Neafsey D.E."/>
            <person name="Walton C."/>
            <person name="Walker B."/>
            <person name="Young S.K."/>
            <person name="Zeng Q."/>
            <person name="Gargeya S."/>
            <person name="Fitzgerald M."/>
            <person name="Haas B."/>
            <person name="Abouelleil A."/>
            <person name="Allen A.W."/>
            <person name="Alvarado L."/>
            <person name="Arachchi H.M."/>
            <person name="Berlin A.M."/>
            <person name="Chapman S.B."/>
            <person name="Gainer-Dewar J."/>
            <person name="Goldberg J."/>
            <person name="Griggs A."/>
            <person name="Gujja S."/>
            <person name="Hansen M."/>
            <person name="Howarth C."/>
            <person name="Imamovic A."/>
            <person name="Ireland A."/>
            <person name="Larimer J."/>
            <person name="McCowan C."/>
            <person name="Murphy C."/>
            <person name="Pearson M."/>
            <person name="Poon T.W."/>
            <person name="Priest M."/>
            <person name="Roberts A."/>
            <person name="Saif S."/>
            <person name="Shea T."/>
            <person name="Sisk P."/>
            <person name="Sykes S."/>
            <person name="Wortman J."/>
            <person name="Nusbaum C."/>
            <person name="Birren B."/>
        </authorList>
    </citation>
    <scope>NUCLEOTIDE SEQUENCE [LARGE SCALE GENOMIC DNA]</scope>
    <source>
        <strain evidence="2">WRAIR2</strain>
    </source>
</reference>
<accession>A0A182NX65</accession>
<sequence>MLSDAVHVDVALRFTNCFMAMSGQQEETLECLAERTDALRRLCMSQMSDRAFAVYTEFFTQTQSMCYFLQSQIWHRETERTINRLSSFSRAAGAQLELVNNMQDTLLQQQHEQHQLQAELLLIGRLLV</sequence>
<proteinExistence type="predicted"/>